<comment type="caution">
    <text evidence="7">The sequence shown here is derived from an EMBL/GenBank/DDBJ whole genome shotgun (WGS) entry which is preliminary data.</text>
</comment>
<name>A0ABM9DF39_9HYPH</name>
<organism evidence="7 8">
    <name type="scientific">Mesorhizobium ventifaucium</name>
    <dbReference type="NCBI Taxonomy" id="666020"/>
    <lineage>
        <taxon>Bacteria</taxon>
        <taxon>Pseudomonadati</taxon>
        <taxon>Pseudomonadota</taxon>
        <taxon>Alphaproteobacteria</taxon>
        <taxon>Hyphomicrobiales</taxon>
        <taxon>Phyllobacteriaceae</taxon>
        <taxon>Mesorhizobium</taxon>
    </lineage>
</organism>
<dbReference type="Proteomes" id="UP001152604">
    <property type="component" value="Unassembled WGS sequence"/>
</dbReference>
<evidence type="ECO:0000256" key="2">
    <source>
        <dbReference type="ARBA" id="ARBA00022908"/>
    </source>
</evidence>
<keyword evidence="2" id="KW-0229">DNA integration</keyword>
<dbReference type="InterPro" id="IPR002104">
    <property type="entry name" value="Integrase_catalytic"/>
</dbReference>
<dbReference type="Pfam" id="PF00589">
    <property type="entry name" value="Phage_integrase"/>
    <property type="match status" value="1"/>
</dbReference>
<evidence type="ECO:0000313" key="8">
    <source>
        <dbReference type="Proteomes" id="UP001152604"/>
    </source>
</evidence>
<keyword evidence="3" id="KW-0238">DNA-binding</keyword>
<gene>
    <name evidence="7" type="ORF">MES4922_10269</name>
</gene>
<keyword evidence="4" id="KW-0233">DNA recombination</keyword>
<dbReference type="PANTHER" id="PTHR30349">
    <property type="entry name" value="PHAGE INTEGRASE-RELATED"/>
    <property type="match status" value="1"/>
</dbReference>
<evidence type="ECO:0000313" key="7">
    <source>
        <dbReference type="EMBL" id="CAH2394356.1"/>
    </source>
</evidence>
<proteinExistence type="inferred from homology"/>
<evidence type="ECO:0000256" key="4">
    <source>
        <dbReference type="ARBA" id="ARBA00023172"/>
    </source>
</evidence>
<dbReference type="InterPro" id="IPR004107">
    <property type="entry name" value="Integrase_SAM-like_N"/>
</dbReference>
<dbReference type="EMBL" id="CAKXZS010000001">
    <property type="protein sequence ID" value="CAH2394356.1"/>
    <property type="molecule type" value="Genomic_DNA"/>
</dbReference>
<accession>A0ABM9DF39</accession>
<dbReference type="PROSITE" id="PS51898">
    <property type="entry name" value="TYR_RECOMBINASE"/>
    <property type="match status" value="1"/>
</dbReference>
<dbReference type="Gene3D" id="1.10.150.130">
    <property type="match status" value="1"/>
</dbReference>
<dbReference type="Pfam" id="PF13495">
    <property type="entry name" value="Phage_int_SAM_4"/>
    <property type="match status" value="1"/>
</dbReference>
<dbReference type="PANTHER" id="PTHR30349:SF41">
    <property type="entry name" value="INTEGRASE_RECOMBINASE PROTEIN MJ0367-RELATED"/>
    <property type="match status" value="1"/>
</dbReference>
<dbReference type="SUPFAM" id="SSF56349">
    <property type="entry name" value="DNA breaking-rejoining enzymes"/>
    <property type="match status" value="1"/>
</dbReference>
<dbReference type="InterPro" id="IPR013762">
    <property type="entry name" value="Integrase-like_cat_sf"/>
</dbReference>
<sequence>MLLLKHNLENRSNEMAELSPLRRRMIEDMTIRNLSPATQRSYVHAVAKFSRYCGRSPDRLDLVRAFQVHLVSTGISWPALNQTVCALRFFYGVLLGHAEIPERIAYARAPRTLPVVLSADEIVRFLEAVPSLKTRTALTTAYAAGLRASETVGLKVGDIDSGRGVIRIEHGKGGKDRTVMLSAQLLRILRVYWRLAKPQGWLFPSRDANRPIDVQVLYSACRSAPAAAAIDKRVTVHTLRHSFATHLRRCARSPQIPDISAPGFGLIAVLHSWGQNLTYHPHLHCIVPGGGISLDGGRWVTCRPGSSCPCACCRACSAVSFWRNSEQPMMRVGWASSAISPTWQSLMPLSACSPRPVAVNGSSTPSRPSAGRSRCWPISAATPIASPSPIPD</sequence>
<evidence type="ECO:0000256" key="1">
    <source>
        <dbReference type="ARBA" id="ARBA00008857"/>
    </source>
</evidence>
<feature type="domain" description="Tyr recombinase" evidence="6">
    <location>
        <begin position="112"/>
        <end position="247"/>
    </location>
</feature>
<feature type="region of interest" description="Disordered" evidence="5">
    <location>
        <begin position="360"/>
        <end position="392"/>
    </location>
</feature>
<evidence type="ECO:0000256" key="5">
    <source>
        <dbReference type="SAM" id="MobiDB-lite"/>
    </source>
</evidence>
<dbReference type="InterPro" id="IPR010998">
    <property type="entry name" value="Integrase_recombinase_N"/>
</dbReference>
<dbReference type="Gene3D" id="1.10.443.10">
    <property type="entry name" value="Intergrase catalytic core"/>
    <property type="match status" value="1"/>
</dbReference>
<dbReference type="InterPro" id="IPR007069">
    <property type="entry name" value="Transposase_32"/>
</dbReference>
<dbReference type="InterPro" id="IPR050090">
    <property type="entry name" value="Tyrosine_recombinase_XerCD"/>
</dbReference>
<protein>
    <recommendedName>
        <fullName evidence="6">Tyr recombinase domain-containing protein</fullName>
    </recommendedName>
</protein>
<dbReference type="InterPro" id="IPR011010">
    <property type="entry name" value="DNA_brk_join_enz"/>
</dbReference>
<evidence type="ECO:0000259" key="6">
    <source>
        <dbReference type="PROSITE" id="PS51898"/>
    </source>
</evidence>
<evidence type="ECO:0000256" key="3">
    <source>
        <dbReference type="ARBA" id="ARBA00023125"/>
    </source>
</evidence>
<reference evidence="7" key="1">
    <citation type="submission" date="2022-03" db="EMBL/GenBank/DDBJ databases">
        <authorList>
            <person name="Brunel B."/>
        </authorList>
    </citation>
    <scope>NUCLEOTIDE SEQUENCE</scope>
    <source>
        <strain evidence="7">STM4922sample</strain>
    </source>
</reference>
<dbReference type="Pfam" id="PF04986">
    <property type="entry name" value="Y2_Tnp"/>
    <property type="match status" value="1"/>
</dbReference>
<comment type="similarity">
    <text evidence="1">Belongs to the 'phage' integrase family.</text>
</comment>
<keyword evidence="8" id="KW-1185">Reference proteome</keyword>